<name>A0AA39EXA2_MICHY</name>
<dbReference type="GO" id="GO:0046872">
    <property type="term" value="F:metal ion binding"/>
    <property type="evidence" value="ECO:0007669"/>
    <property type="project" value="UniProtKB-KW"/>
</dbReference>
<accession>A0AA39EXA2</accession>
<keyword evidence="5" id="KW-1185">Reference proteome</keyword>
<sequence>MRTGLSYELIRSVLGLERPQQVSDFSDSILKSFAIDVLPTRFGIKSCTRQLLLENTAPIAKHLHEIKDDEVSLVCNETYLRHQKSSNNDYQRKSYSGKKKVPLTKPFTICTTNGFIVDIMGPYTANMNDAQIMEEIISDETDISALLEKNDAFFVDREFRDVQKKLEEHQYRVFMPALKGQRNQLSVEESNGSRKVTLVRWVFEAVHGIIEMKYKLLYNAGLYCRIARIAGFLVNQFGKRCISELSTSSDILEQIRKQSLKENSLAVEVDSKRLNRRKIPFQRLTSGEILDFPELTEGDLK</sequence>
<evidence type="ECO:0000256" key="1">
    <source>
        <dbReference type="ARBA" id="ARBA00001968"/>
    </source>
</evidence>
<evidence type="ECO:0000259" key="3">
    <source>
        <dbReference type="Pfam" id="PF13359"/>
    </source>
</evidence>
<dbReference type="EMBL" id="JAQQBR010003255">
    <property type="protein sequence ID" value="KAK0156751.1"/>
    <property type="molecule type" value="Genomic_DNA"/>
</dbReference>
<comment type="cofactor">
    <cofactor evidence="1">
        <name>a divalent metal cation</name>
        <dbReference type="ChEBI" id="CHEBI:60240"/>
    </cofactor>
</comment>
<feature type="non-terminal residue" evidence="4">
    <location>
        <position position="301"/>
    </location>
</feature>
<feature type="domain" description="DDE Tnp4" evidence="3">
    <location>
        <begin position="80"/>
        <end position="219"/>
    </location>
</feature>
<evidence type="ECO:0000256" key="2">
    <source>
        <dbReference type="ARBA" id="ARBA00022723"/>
    </source>
</evidence>
<comment type="caution">
    <text evidence="4">The sequence shown here is derived from an EMBL/GenBank/DDBJ whole genome shotgun (WGS) entry which is preliminary data.</text>
</comment>
<protein>
    <recommendedName>
        <fullName evidence="3">DDE Tnp4 domain-containing protein</fullName>
    </recommendedName>
</protein>
<evidence type="ECO:0000313" key="5">
    <source>
        <dbReference type="Proteomes" id="UP001168972"/>
    </source>
</evidence>
<reference evidence="4" key="1">
    <citation type="journal article" date="2023" name="bioRxiv">
        <title>Scaffold-level genome assemblies of two parasitoid biocontrol wasps reveal the parthenogenesis mechanism and an associated novel virus.</title>
        <authorList>
            <person name="Inwood S."/>
            <person name="Skelly J."/>
            <person name="Guhlin J."/>
            <person name="Harrop T."/>
            <person name="Goldson S."/>
            <person name="Dearden P."/>
        </authorList>
    </citation>
    <scope>NUCLEOTIDE SEQUENCE</scope>
    <source>
        <strain evidence="4">Lincoln</strain>
        <tissue evidence="4">Whole body</tissue>
    </source>
</reference>
<feature type="non-terminal residue" evidence="4">
    <location>
        <position position="1"/>
    </location>
</feature>
<keyword evidence="2" id="KW-0479">Metal-binding</keyword>
<organism evidence="4 5">
    <name type="scientific">Microctonus hyperodae</name>
    <name type="common">Parasitoid wasp</name>
    <dbReference type="NCBI Taxonomy" id="165561"/>
    <lineage>
        <taxon>Eukaryota</taxon>
        <taxon>Metazoa</taxon>
        <taxon>Ecdysozoa</taxon>
        <taxon>Arthropoda</taxon>
        <taxon>Hexapoda</taxon>
        <taxon>Insecta</taxon>
        <taxon>Pterygota</taxon>
        <taxon>Neoptera</taxon>
        <taxon>Endopterygota</taxon>
        <taxon>Hymenoptera</taxon>
        <taxon>Apocrita</taxon>
        <taxon>Ichneumonoidea</taxon>
        <taxon>Braconidae</taxon>
        <taxon>Euphorinae</taxon>
        <taxon>Microctonus</taxon>
    </lineage>
</organism>
<dbReference type="AlphaFoldDB" id="A0AA39EXA2"/>
<dbReference type="InterPro" id="IPR027806">
    <property type="entry name" value="HARBI1_dom"/>
</dbReference>
<evidence type="ECO:0000313" key="4">
    <source>
        <dbReference type="EMBL" id="KAK0156751.1"/>
    </source>
</evidence>
<gene>
    <name evidence="4" type="ORF">PV327_011649</name>
</gene>
<reference evidence="4" key="2">
    <citation type="submission" date="2023-03" db="EMBL/GenBank/DDBJ databases">
        <authorList>
            <person name="Inwood S.N."/>
            <person name="Skelly J.G."/>
            <person name="Guhlin J."/>
            <person name="Harrop T.W.R."/>
            <person name="Goldson S.G."/>
            <person name="Dearden P.K."/>
        </authorList>
    </citation>
    <scope>NUCLEOTIDE SEQUENCE</scope>
    <source>
        <strain evidence="4">Lincoln</strain>
        <tissue evidence="4">Whole body</tissue>
    </source>
</reference>
<dbReference type="Proteomes" id="UP001168972">
    <property type="component" value="Unassembled WGS sequence"/>
</dbReference>
<dbReference type="Pfam" id="PF13359">
    <property type="entry name" value="DDE_Tnp_4"/>
    <property type="match status" value="1"/>
</dbReference>
<proteinExistence type="predicted"/>